<feature type="non-terminal residue" evidence="1">
    <location>
        <position position="1"/>
    </location>
</feature>
<organism evidence="1">
    <name type="scientific">marine sediment metagenome</name>
    <dbReference type="NCBI Taxonomy" id="412755"/>
    <lineage>
        <taxon>unclassified sequences</taxon>
        <taxon>metagenomes</taxon>
        <taxon>ecological metagenomes</taxon>
    </lineage>
</organism>
<sequence>EEGARAYNEAAIKYHGEFALLNEIV</sequence>
<comment type="caution">
    <text evidence="1">The sequence shown here is derived from an EMBL/GenBank/DDBJ whole genome shotgun (WGS) entry which is preliminary data.</text>
</comment>
<reference evidence="1" key="1">
    <citation type="journal article" date="2015" name="Nature">
        <title>Complex archaea that bridge the gap between prokaryotes and eukaryotes.</title>
        <authorList>
            <person name="Spang A."/>
            <person name="Saw J.H."/>
            <person name="Jorgensen S.L."/>
            <person name="Zaremba-Niedzwiedzka K."/>
            <person name="Martijn J."/>
            <person name="Lind A.E."/>
            <person name="van Eijk R."/>
            <person name="Schleper C."/>
            <person name="Guy L."/>
            <person name="Ettema T.J."/>
        </authorList>
    </citation>
    <scope>NUCLEOTIDE SEQUENCE</scope>
</reference>
<accession>A0A0F9LHB3</accession>
<dbReference type="AlphaFoldDB" id="A0A0F9LHB3"/>
<dbReference type="EMBL" id="LAZR01006159">
    <property type="protein sequence ID" value="KKM94284.1"/>
    <property type="molecule type" value="Genomic_DNA"/>
</dbReference>
<protein>
    <submittedName>
        <fullName evidence="1">Uncharacterized protein</fullName>
    </submittedName>
</protein>
<name>A0A0F9LHB3_9ZZZZ</name>
<evidence type="ECO:0000313" key="1">
    <source>
        <dbReference type="EMBL" id="KKM94284.1"/>
    </source>
</evidence>
<gene>
    <name evidence="1" type="ORF">LCGC14_1199790</name>
</gene>
<proteinExistence type="predicted"/>